<dbReference type="InterPro" id="IPR012967">
    <property type="entry name" value="COMT_dimerisation"/>
</dbReference>
<name>A0AAV9IQQ8_CYACA</name>
<protein>
    <recommendedName>
        <fullName evidence="8">O-methyltransferase</fullName>
    </recommendedName>
</protein>
<evidence type="ECO:0000313" key="6">
    <source>
        <dbReference type="EMBL" id="KAK4534577.1"/>
    </source>
</evidence>
<proteinExistence type="predicted"/>
<keyword evidence="7" id="KW-1185">Reference proteome</keyword>
<dbReference type="Gene3D" id="3.40.50.150">
    <property type="entry name" value="Vaccinia Virus protein VP39"/>
    <property type="match status" value="1"/>
</dbReference>
<dbReference type="InterPro" id="IPR036388">
    <property type="entry name" value="WH-like_DNA-bd_sf"/>
</dbReference>
<dbReference type="GO" id="GO:0032259">
    <property type="term" value="P:methylation"/>
    <property type="evidence" value="ECO:0007669"/>
    <property type="project" value="UniProtKB-KW"/>
</dbReference>
<feature type="domain" description="O-methyltransferase C-terminal" evidence="4">
    <location>
        <begin position="215"/>
        <end position="426"/>
    </location>
</feature>
<evidence type="ECO:0000259" key="5">
    <source>
        <dbReference type="Pfam" id="PF08100"/>
    </source>
</evidence>
<accession>A0AAV9IQQ8</accession>
<dbReference type="PROSITE" id="PS51683">
    <property type="entry name" value="SAM_OMT_II"/>
    <property type="match status" value="1"/>
</dbReference>
<dbReference type="Proteomes" id="UP001301350">
    <property type="component" value="Unassembled WGS sequence"/>
</dbReference>
<reference evidence="6 7" key="1">
    <citation type="submission" date="2022-07" db="EMBL/GenBank/DDBJ databases">
        <title>Genome-wide signatures of adaptation to extreme environments.</title>
        <authorList>
            <person name="Cho C.H."/>
            <person name="Yoon H.S."/>
        </authorList>
    </citation>
    <scope>NUCLEOTIDE SEQUENCE [LARGE SCALE GENOMIC DNA]</scope>
    <source>
        <strain evidence="6 7">DBV 063 E5</strain>
    </source>
</reference>
<evidence type="ECO:0008006" key="8">
    <source>
        <dbReference type="Google" id="ProtNLM"/>
    </source>
</evidence>
<evidence type="ECO:0000313" key="7">
    <source>
        <dbReference type="Proteomes" id="UP001301350"/>
    </source>
</evidence>
<dbReference type="Pfam" id="PF08100">
    <property type="entry name" value="Dimerisation"/>
    <property type="match status" value="1"/>
</dbReference>
<sequence>MSSLLTFIKSTLLSRWQSRATSSGTEEGKQYEASLLVDPLAGQSPPWPLFTLSAYYGVGTPPPPQRALLDSLAYLLSACLGVAARLDIAGVLGRNGGGMSAVQIGEAVGCRDATSIARVLRTLENYGYFESYSPPTRGDAAAESALEARLWRNNAVSAVLRAEHPKSVRGMVIHQAVDVAPAAHLLYDSMTEAKRADLKPSEVDTEVGADFQDTPSAFERLHGHDAWSYFAEHPDRWDNFHVAMRNVDSVAVQALLDDIDWGRYLRIVDIGGANGTMCERIMERHAVRAVIFDLPSVIEHTRNYWNEKPERAEAVSGGRVSFAAGDFLRGVGLPPAAPGDVYLMRNIWHDWRTKECVKIGRSIRAAIGDTRNAQLMILESSCDMAPRGAPLEKGRTMTDEVMHVIFRSRERSKEEMAALMEQCGFRLVRVQTTRSLLVAFIGEPVYGKGGDRTAKKVGDS</sequence>
<feature type="domain" description="O-methyltransferase dimerisation" evidence="5">
    <location>
        <begin position="73"/>
        <end position="160"/>
    </location>
</feature>
<dbReference type="Pfam" id="PF00891">
    <property type="entry name" value="Methyltransf_2"/>
    <property type="match status" value="1"/>
</dbReference>
<evidence type="ECO:0000256" key="2">
    <source>
        <dbReference type="ARBA" id="ARBA00022679"/>
    </source>
</evidence>
<dbReference type="SUPFAM" id="SSF53335">
    <property type="entry name" value="S-adenosyl-L-methionine-dependent methyltransferases"/>
    <property type="match status" value="1"/>
</dbReference>
<evidence type="ECO:0000256" key="1">
    <source>
        <dbReference type="ARBA" id="ARBA00022603"/>
    </source>
</evidence>
<evidence type="ECO:0000256" key="3">
    <source>
        <dbReference type="ARBA" id="ARBA00022691"/>
    </source>
</evidence>
<comment type="caution">
    <text evidence="6">The sequence shown here is derived from an EMBL/GenBank/DDBJ whole genome shotgun (WGS) entry which is preliminary data.</text>
</comment>
<dbReference type="InterPro" id="IPR029063">
    <property type="entry name" value="SAM-dependent_MTases_sf"/>
</dbReference>
<dbReference type="SUPFAM" id="SSF46785">
    <property type="entry name" value="Winged helix' DNA-binding domain"/>
    <property type="match status" value="1"/>
</dbReference>
<dbReference type="GO" id="GO:0008171">
    <property type="term" value="F:O-methyltransferase activity"/>
    <property type="evidence" value="ECO:0007669"/>
    <property type="project" value="InterPro"/>
</dbReference>
<dbReference type="PANTHER" id="PTHR43712:SF2">
    <property type="entry name" value="O-METHYLTRANSFERASE CICE"/>
    <property type="match status" value="1"/>
</dbReference>
<dbReference type="InterPro" id="IPR036390">
    <property type="entry name" value="WH_DNA-bd_sf"/>
</dbReference>
<dbReference type="AlphaFoldDB" id="A0AAV9IQQ8"/>
<organism evidence="6 7">
    <name type="scientific">Cyanidium caldarium</name>
    <name type="common">Red alga</name>
    <dbReference type="NCBI Taxonomy" id="2771"/>
    <lineage>
        <taxon>Eukaryota</taxon>
        <taxon>Rhodophyta</taxon>
        <taxon>Bangiophyceae</taxon>
        <taxon>Cyanidiales</taxon>
        <taxon>Cyanidiaceae</taxon>
        <taxon>Cyanidium</taxon>
    </lineage>
</organism>
<keyword evidence="1" id="KW-0489">Methyltransferase</keyword>
<evidence type="ECO:0000259" key="4">
    <source>
        <dbReference type="Pfam" id="PF00891"/>
    </source>
</evidence>
<dbReference type="InterPro" id="IPR016461">
    <property type="entry name" value="COMT-like"/>
</dbReference>
<dbReference type="EMBL" id="JANCYW010000002">
    <property type="protein sequence ID" value="KAK4534577.1"/>
    <property type="molecule type" value="Genomic_DNA"/>
</dbReference>
<gene>
    <name evidence="6" type="ORF">CDCA_CDCA02G0602</name>
</gene>
<dbReference type="Gene3D" id="1.10.10.10">
    <property type="entry name" value="Winged helix-like DNA-binding domain superfamily/Winged helix DNA-binding domain"/>
    <property type="match status" value="1"/>
</dbReference>
<keyword evidence="2" id="KW-0808">Transferase</keyword>
<keyword evidence="3" id="KW-0949">S-adenosyl-L-methionine</keyword>
<dbReference type="InterPro" id="IPR001077">
    <property type="entry name" value="COMT_C"/>
</dbReference>
<dbReference type="PANTHER" id="PTHR43712">
    <property type="entry name" value="PUTATIVE (AFU_ORTHOLOGUE AFUA_4G14580)-RELATED"/>
    <property type="match status" value="1"/>
</dbReference>